<sequence length="579" mass="65322">MDDHFVSESPQNPPNDSASDLTSTPQRLLYVPTMTSVTWETAMQNCNGTRPVYNILSYTWGRFSTEGAALKVDGTTWQIPAIKTSHFSVPEFENVLRSVASSSNYVWVDIACIDQVNQRTKMNEIGKQADIFRGAHEAFIWLTRLDETVLREFDTTLTQFEKSLMATKMDRASFLRDHNQIRDVLKEGIEKVLDAAQALLSDPWFSSLWALQEANLREDAFILPRSGLPVAINLGHGRSVPLRLRSIAGSFQDIMLSLISVQDLSDDVRSFLSLIERSGLLTIGAETDGMPLHIYPAAHYRSTQREHDRVYAIMQVYHLRLGTAQFPDQTFTLQDLELQLATALNATSPIAAQLFVHRNVPKPGQAWKITKDCTLPTIYYIAETGLHKRCTIIPHRNQHGVVFTGRYASLQSLMNFWIASMHQRERQRTEKGWSQYEKTMFTHYQANIDLDAGHATEAAGLSFLRLANEPTSVCGCVWCLEHYQAKDICGLSKLASKLPYPASQYSVLLLGHTTLYQFRDDITQSGLIVSALLGILGIFETANSAPAFRRIGLCSWEAGQEELREQHETFWHAGNFELL</sequence>
<name>A0ACC3A175_9EURO</name>
<gene>
    <name evidence="1" type="ORF">H2198_007200</name>
</gene>
<dbReference type="EMBL" id="JAPDRQ010000146">
    <property type="protein sequence ID" value="KAJ9653649.1"/>
    <property type="molecule type" value="Genomic_DNA"/>
</dbReference>
<reference evidence="1" key="1">
    <citation type="submission" date="2022-10" db="EMBL/GenBank/DDBJ databases">
        <title>Culturing micro-colonial fungi from biological soil crusts in the Mojave desert and describing Neophaeococcomyces mojavensis, and introducing the new genera and species Taxawa tesnikishii.</title>
        <authorList>
            <person name="Kurbessoian T."/>
            <person name="Stajich J.E."/>
        </authorList>
    </citation>
    <scope>NUCLEOTIDE SEQUENCE</scope>
    <source>
        <strain evidence="1">JES_112</strain>
    </source>
</reference>
<evidence type="ECO:0000313" key="2">
    <source>
        <dbReference type="Proteomes" id="UP001172386"/>
    </source>
</evidence>
<accession>A0ACC3A175</accession>
<organism evidence="1 2">
    <name type="scientific">Neophaeococcomyces mojaviensis</name>
    <dbReference type="NCBI Taxonomy" id="3383035"/>
    <lineage>
        <taxon>Eukaryota</taxon>
        <taxon>Fungi</taxon>
        <taxon>Dikarya</taxon>
        <taxon>Ascomycota</taxon>
        <taxon>Pezizomycotina</taxon>
        <taxon>Eurotiomycetes</taxon>
        <taxon>Chaetothyriomycetidae</taxon>
        <taxon>Chaetothyriales</taxon>
        <taxon>Chaetothyriales incertae sedis</taxon>
        <taxon>Neophaeococcomyces</taxon>
    </lineage>
</organism>
<comment type="caution">
    <text evidence="1">The sequence shown here is derived from an EMBL/GenBank/DDBJ whole genome shotgun (WGS) entry which is preliminary data.</text>
</comment>
<keyword evidence="2" id="KW-1185">Reference proteome</keyword>
<evidence type="ECO:0000313" key="1">
    <source>
        <dbReference type="EMBL" id="KAJ9653649.1"/>
    </source>
</evidence>
<dbReference type="Proteomes" id="UP001172386">
    <property type="component" value="Unassembled WGS sequence"/>
</dbReference>
<protein>
    <submittedName>
        <fullName evidence="1">Uncharacterized protein</fullName>
    </submittedName>
</protein>
<proteinExistence type="predicted"/>